<evidence type="ECO:0000256" key="11">
    <source>
        <dbReference type="SAM" id="MobiDB-lite"/>
    </source>
</evidence>
<proteinExistence type="inferred from homology"/>
<dbReference type="CDD" id="cd02175">
    <property type="entry name" value="GH16_lichenase"/>
    <property type="match status" value="1"/>
</dbReference>
<dbReference type="Gene3D" id="2.60.120.200">
    <property type="match status" value="1"/>
</dbReference>
<dbReference type="PROSITE" id="PS51762">
    <property type="entry name" value="GH16_2"/>
    <property type="match status" value="1"/>
</dbReference>
<feature type="active site" description="Nucleophile" evidence="10">
    <location>
        <position position="202"/>
    </location>
</feature>
<dbReference type="EC" id="3.2.1.73" evidence="3"/>
<dbReference type="AlphaFoldDB" id="A0A1M7MPY6"/>
<reference evidence="13 14" key="1">
    <citation type="submission" date="2016-11" db="EMBL/GenBank/DDBJ databases">
        <authorList>
            <person name="Jaros S."/>
            <person name="Januszkiewicz K."/>
            <person name="Wedrychowicz H."/>
        </authorList>
    </citation>
    <scope>NUCLEOTIDE SEQUENCE [LARGE SCALE GENOMIC DNA]</scope>
    <source>
        <strain evidence="13 14">Y1</strain>
    </source>
</reference>
<comment type="similarity">
    <text evidence="2">Belongs to the glycosyl hydrolase 16 family.</text>
</comment>
<name>A0A1M7MPY6_RUMFL</name>
<evidence type="ECO:0000256" key="8">
    <source>
        <dbReference type="ARBA" id="ARBA00029771"/>
    </source>
</evidence>
<keyword evidence="6" id="KW-0326">Glycosidase</keyword>
<dbReference type="GO" id="GO:0005975">
    <property type="term" value="P:carbohydrate metabolic process"/>
    <property type="evidence" value="ECO:0007669"/>
    <property type="project" value="InterPro"/>
</dbReference>
<feature type="domain" description="GH16" evidence="12">
    <location>
        <begin position="68"/>
        <end position="311"/>
    </location>
</feature>
<accession>A0A1M7MPY6</accession>
<evidence type="ECO:0000256" key="9">
    <source>
        <dbReference type="ARBA" id="ARBA00031665"/>
    </source>
</evidence>
<dbReference type="Proteomes" id="UP000184394">
    <property type="component" value="Unassembled WGS sequence"/>
</dbReference>
<evidence type="ECO:0000256" key="1">
    <source>
        <dbReference type="ARBA" id="ARBA00000481"/>
    </source>
</evidence>
<dbReference type="EMBL" id="FRCT01000026">
    <property type="protein sequence ID" value="SHM93000.1"/>
    <property type="molecule type" value="Genomic_DNA"/>
</dbReference>
<gene>
    <name evidence="13" type="ORF">SAMN04487860_1261</name>
</gene>
<protein>
    <recommendedName>
        <fullName evidence="4">Beta-glucanase</fullName>
        <ecNumber evidence="3">3.2.1.73</ecNumber>
    </recommendedName>
    <alternativeName>
        <fullName evidence="9">1,3-1,4-beta-D-glucan 4-glucanohydrolase</fullName>
    </alternativeName>
    <alternativeName>
        <fullName evidence="8">Endo-beta-1,3-1,4 glucanase</fullName>
    </alternativeName>
    <alternativeName>
        <fullName evidence="7">Lichenase</fullName>
    </alternativeName>
</protein>
<evidence type="ECO:0000256" key="7">
    <source>
        <dbReference type="ARBA" id="ARBA00029722"/>
    </source>
</evidence>
<dbReference type="InterPro" id="IPR008264">
    <property type="entry name" value="Beta_glucanase"/>
</dbReference>
<feature type="compositionally biased region" description="Low complexity" evidence="11">
    <location>
        <begin position="1"/>
        <end position="89"/>
    </location>
</feature>
<dbReference type="PRINTS" id="PR00737">
    <property type="entry name" value="GLHYDRLASE16"/>
</dbReference>
<dbReference type="Pfam" id="PF00722">
    <property type="entry name" value="Glyco_hydro_16"/>
    <property type="match status" value="1"/>
</dbReference>
<feature type="active site" description="Proton donor" evidence="10">
    <location>
        <position position="206"/>
    </location>
</feature>
<evidence type="ECO:0000256" key="6">
    <source>
        <dbReference type="ARBA" id="ARBA00023295"/>
    </source>
</evidence>
<sequence length="311" mass="36214">NNWNQNNDWNNQNNNWNQNNDWNNQNNDWNNWNNQNQNNGWDWNNQNNNTWNGVVNNDWNNQNQNNGWDWNNQNNNNNWNQNQNQGNNGSASTGKFNSSATMADDFRTGSSRYFIASDGWTNGNPFDCGWYKSQTAFRNGALELTIDKDKTGKYNYAGAEYRTNDFYGFGYYETSMQAMKNTGVNSSFFTYTGESDGNPWDEIDIEILGKDTTKVQFNYYTNGQGNHEKMYDLGFDSSQGFHTFGFDWQRDHITWYVDGKAVYTAYDNIPQTPGKIMMNAWPGTGVDEWLGHYDGKTPLTARYEWATYNKQ</sequence>
<evidence type="ECO:0000256" key="3">
    <source>
        <dbReference type="ARBA" id="ARBA00012690"/>
    </source>
</evidence>
<dbReference type="PANTHER" id="PTHR31062">
    <property type="entry name" value="XYLOGLUCAN ENDOTRANSGLUCOSYLASE/HYDROLASE PROTEIN 8-RELATED"/>
    <property type="match status" value="1"/>
</dbReference>
<evidence type="ECO:0000256" key="4">
    <source>
        <dbReference type="ARBA" id="ARBA00014569"/>
    </source>
</evidence>
<dbReference type="PROSITE" id="PS01034">
    <property type="entry name" value="GH16_1"/>
    <property type="match status" value="1"/>
</dbReference>
<dbReference type="SUPFAM" id="SSF49899">
    <property type="entry name" value="Concanavalin A-like lectins/glucanases"/>
    <property type="match status" value="1"/>
</dbReference>
<evidence type="ECO:0000259" key="12">
    <source>
        <dbReference type="PROSITE" id="PS51762"/>
    </source>
</evidence>
<keyword evidence="5 13" id="KW-0378">Hydrolase</keyword>
<evidence type="ECO:0000256" key="10">
    <source>
        <dbReference type="PIRSR" id="PIRSR608264-1"/>
    </source>
</evidence>
<organism evidence="13 14">
    <name type="scientific">Ruminococcus flavefaciens</name>
    <dbReference type="NCBI Taxonomy" id="1265"/>
    <lineage>
        <taxon>Bacteria</taxon>
        <taxon>Bacillati</taxon>
        <taxon>Bacillota</taxon>
        <taxon>Clostridia</taxon>
        <taxon>Eubacteriales</taxon>
        <taxon>Oscillospiraceae</taxon>
        <taxon>Ruminococcus</taxon>
    </lineage>
</organism>
<dbReference type="GO" id="GO:0042972">
    <property type="term" value="F:licheninase activity"/>
    <property type="evidence" value="ECO:0007669"/>
    <property type="project" value="UniProtKB-EC"/>
</dbReference>
<evidence type="ECO:0000313" key="14">
    <source>
        <dbReference type="Proteomes" id="UP000184394"/>
    </source>
</evidence>
<feature type="non-terminal residue" evidence="13">
    <location>
        <position position="1"/>
    </location>
</feature>
<dbReference type="InterPro" id="IPR044791">
    <property type="entry name" value="Beta-glucanase/XTH"/>
</dbReference>
<dbReference type="InterPro" id="IPR008263">
    <property type="entry name" value="GH16_AS"/>
</dbReference>
<dbReference type="NCBIfam" id="NF047856">
    <property type="entry name" value="BGlucanaseBglS"/>
    <property type="match status" value="1"/>
</dbReference>
<evidence type="ECO:0000313" key="13">
    <source>
        <dbReference type="EMBL" id="SHM93000.1"/>
    </source>
</evidence>
<evidence type="ECO:0000256" key="2">
    <source>
        <dbReference type="ARBA" id="ARBA00006865"/>
    </source>
</evidence>
<evidence type="ECO:0000256" key="5">
    <source>
        <dbReference type="ARBA" id="ARBA00022801"/>
    </source>
</evidence>
<dbReference type="InterPro" id="IPR013320">
    <property type="entry name" value="ConA-like_dom_sf"/>
</dbReference>
<dbReference type="InterPro" id="IPR000757">
    <property type="entry name" value="Beta-glucanase-like"/>
</dbReference>
<feature type="region of interest" description="Disordered" evidence="11">
    <location>
        <begin position="1"/>
        <end position="97"/>
    </location>
</feature>
<comment type="catalytic activity">
    <reaction evidence="1">
        <text>Hydrolysis of (1-&gt;4)-beta-D-glucosidic linkages in beta-D-glucans containing (1-&gt;3)- and (1-&gt;4)-bonds.</text>
        <dbReference type="EC" id="3.2.1.73"/>
    </reaction>
</comment>